<organism evidence="1">
    <name type="scientific">uncultured Microcoleus sp</name>
    <dbReference type="NCBI Taxonomy" id="259945"/>
    <lineage>
        <taxon>Bacteria</taxon>
        <taxon>Bacillati</taxon>
        <taxon>Cyanobacteriota</taxon>
        <taxon>Cyanophyceae</taxon>
        <taxon>Oscillatoriophycideae</taxon>
        <taxon>Oscillatoriales</taxon>
        <taxon>Microcoleaceae</taxon>
        <taxon>Microcoleus</taxon>
        <taxon>environmental samples</taxon>
    </lineage>
</organism>
<protein>
    <submittedName>
        <fullName evidence="1">Uncharacterized protein</fullName>
    </submittedName>
</protein>
<sequence length="89" mass="10519">MVLYKKKERKYFLRGFFPVSSGRRSRFFKPPYFLQTLTNVKKRFLGVGVRLGKPVFFICHPEDTASRHGELYLDCAEDTLGELQMQRQI</sequence>
<name>A0A6J4M6C0_9CYAN</name>
<reference evidence="1" key="1">
    <citation type="submission" date="2020-02" db="EMBL/GenBank/DDBJ databases">
        <authorList>
            <person name="Meier V. D."/>
        </authorList>
    </citation>
    <scope>NUCLEOTIDE SEQUENCE</scope>
    <source>
        <strain evidence="1">AVDCRST_MAG84</strain>
    </source>
</reference>
<proteinExistence type="predicted"/>
<dbReference type="EMBL" id="CADCTZ010000527">
    <property type="protein sequence ID" value="CAA9350668.1"/>
    <property type="molecule type" value="Genomic_DNA"/>
</dbReference>
<accession>A0A6J4M6C0</accession>
<dbReference type="AlphaFoldDB" id="A0A6J4M6C0"/>
<gene>
    <name evidence="1" type="ORF">AVDCRST_MAG84-2847</name>
</gene>
<evidence type="ECO:0000313" key="1">
    <source>
        <dbReference type="EMBL" id="CAA9350668.1"/>
    </source>
</evidence>